<comment type="caution">
    <text evidence="2">The sequence shown here is derived from an EMBL/GenBank/DDBJ whole genome shotgun (WGS) entry which is preliminary data.</text>
</comment>
<sequence length="1008" mass="107529">MASSRRHNLFNIPAHVGFVDALAAGLLARTADPLDRARMLVLLPNRRAVRALTQAFVRQLGSAETAGLLLPRMVPVGDLGEDDFDRLMTGDIPLAPPVDPLVRRLELARLVRALPAGDTGRSAIEALRLGDALGNSLDAMLAEEVSPTALRDAIADKELASHWDETLRFLEVIITHWPPVRDRMGASDGGTRLAAAIAALIARWHGAPPQTPVIAAGIVSGTPALARLLKAVLDLPNGQVVLPGLDTDLSSAGNSRFDAIICAEAEEDPPLARDSEAHPQHAFKLLLARLRRTREDVAEWGHAAGPDGPATRTPLVMAAMAPAQAGEGWLDTESAPFAAQAFENVRVVEAATAAEEAQVVALALRRSLETPGATAALVTPDRALARRVAAHCRRWGIAVDDSAGTPLPRTPPGALALAMVAAMAGQFDPVRLLALLKHPLVSPESEARPAWLRRVRQLDLALRGVRPAPGLEGIGAQIDYWLHDPRSAGRDATLADWWDDVAALLAPLEALGNAREIRLDALAETLRRMGEALTGERLWSGTDGRALAARIEALIAEGALFGTMDIAEAPALVDALLADVAVRPGWGGHPRLSILGPVEAQLARADLMILAGLNEGVWPAQPSPDPWLAPAIRAALGLPGAARAMGLAAQDFVRALGAPQVLITRARRDAGGPMRASRLLLRLDALAARLGVGPDALLRDDLLLRLARSLDTGLPPVRIPRPAPAPPAADRPRTLSVTEVDTLIADPFALYASKMLRLRPLDPLDDDPGAAFRGEVIHEVLEIWVKDGHPDLASLARLTEAMLQREGRDFPLLRALWGPRARAAIEWAGTALLEAVAAGRVPVGAETRGALTLGNGVQINGKADRIDRDAQGAHAIIDYKTGSVPKVENVELGYANQLPLLALMLERGDMRLPAGTPDNATVNALEYWKLGGNLAKPGEIKAALGKRQAETIPGHLQTVHETVTDFTTQLLCGTAPFRSQVHPALVWGDYNHLARVLEWRDRPRGSRP</sequence>
<dbReference type="GO" id="GO:0016787">
    <property type="term" value="F:hydrolase activity"/>
    <property type="evidence" value="ECO:0007669"/>
    <property type="project" value="UniProtKB-KW"/>
</dbReference>
<accession>A0A841L6G9</accession>
<evidence type="ECO:0000313" key="2">
    <source>
        <dbReference type="EMBL" id="MBB6228207.1"/>
    </source>
</evidence>
<dbReference type="SUPFAM" id="SSF52980">
    <property type="entry name" value="Restriction endonuclease-like"/>
    <property type="match status" value="1"/>
</dbReference>
<keyword evidence="2" id="KW-0067">ATP-binding</keyword>
<evidence type="ECO:0000313" key="3">
    <source>
        <dbReference type="Proteomes" id="UP000538147"/>
    </source>
</evidence>
<gene>
    <name evidence="2" type="ORF">FHS79_002392</name>
</gene>
<dbReference type="InterPro" id="IPR011335">
    <property type="entry name" value="Restrct_endonuc-II-like"/>
</dbReference>
<dbReference type="GO" id="GO:0003678">
    <property type="term" value="F:DNA helicase activity"/>
    <property type="evidence" value="ECO:0007669"/>
    <property type="project" value="UniProtKB-EC"/>
</dbReference>
<keyword evidence="2" id="KW-0547">Nucleotide-binding</keyword>
<keyword evidence="3" id="KW-1185">Reference proteome</keyword>
<feature type="domain" description="PD-(D/E)XK endonuclease-like" evidence="1">
    <location>
        <begin position="734"/>
        <end position="965"/>
    </location>
</feature>
<dbReference type="InterPro" id="IPR014153">
    <property type="entry name" value="Ds_break_AddB"/>
</dbReference>
<dbReference type="NCBIfam" id="TIGR02786">
    <property type="entry name" value="addB_alphas"/>
    <property type="match status" value="1"/>
</dbReference>
<protein>
    <submittedName>
        <fullName evidence="2">ATP-dependent helicase/nuclease subunit B</fullName>
        <ecNumber evidence="2">3.1.-.-</ecNumber>
        <ecNumber evidence="2">3.6.4.12</ecNumber>
    </submittedName>
</protein>
<organism evidence="2 3">
    <name type="scientific">Polymorphobacter multimanifer</name>
    <dbReference type="NCBI Taxonomy" id="1070431"/>
    <lineage>
        <taxon>Bacteria</taxon>
        <taxon>Pseudomonadati</taxon>
        <taxon>Pseudomonadota</taxon>
        <taxon>Alphaproteobacteria</taxon>
        <taxon>Sphingomonadales</taxon>
        <taxon>Sphingosinicellaceae</taxon>
        <taxon>Polymorphobacter</taxon>
    </lineage>
</organism>
<dbReference type="InterPro" id="IPR011604">
    <property type="entry name" value="PDDEXK-like_dom_sf"/>
</dbReference>
<dbReference type="InterPro" id="IPR027417">
    <property type="entry name" value="P-loop_NTPase"/>
</dbReference>
<dbReference type="AlphaFoldDB" id="A0A841L6G9"/>
<keyword evidence="2" id="KW-0378">Hydrolase</keyword>
<reference evidence="2 3" key="1">
    <citation type="submission" date="2020-08" db="EMBL/GenBank/DDBJ databases">
        <title>Genomic Encyclopedia of Type Strains, Phase IV (KMG-IV): sequencing the most valuable type-strain genomes for metagenomic binning, comparative biology and taxonomic classification.</title>
        <authorList>
            <person name="Goeker M."/>
        </authorList>
    </citation>
    <scope>NUCLEOTIDE SEQUENCE [LARGE SCALE GENOMIC DNA]</scope>
    <source>
        <strain evidence="2 3">DSM 102189</strain>
    </source>
</reference>
<dbReference type="EMBL" id="JACIIV010000016">
    <property type="protein sequence ID" value="MBB6228207.1"/>
    <property type="molecule type" value="Genomic_DNA"/>
</dbReference>
<dbReference type="SUPFAM" id="SSF52540">
    <property type="entry name" value="P-loop containing nucleoside triphosphate hydrolases"/>
    <property type="match status" value="1"/>
</dbReference>
<name>A0A841L6G9_9SPHN</name>
<dbReference type="Pfam" id="PF12705">
    <property type="entry name" value="PDDEXK_1"/>
    <property type="match status" value="1"/>
</dbReference>
<dbReference type="Gene3D" id="3.90.320.10">
    <property type="match status" value="1"/>
</dbReference>
<dbReference type="InterPro" id="IPR038726">
    <property type="entry name" value="PDDEXK_AddAB-type"/>
</dbReference>
<dbReference type="Proteomes" id="UP000538147">
    <property type="component" value="Unassembled WGS sequence"/>
</dbReference>
<dbReference type="EC" id="3.6.4.12" evidence="2"/>
<keyword evidence="2" id="KW-0347">Helicase</keyword>
<proteinExistence type="predicted"/>
<evidence type="ECO:0000259" key="1">
    <source>
        <dbReference type="Pfam" id="PF12705"/>
    </source>
</evidence>
<dbReference type="RefSeq" id="WP_184200111.1">
    <property type="nucleotide sequence ID" value="NZ_JACIIV010000016.1"/>
</dbReference>
<dbReference type="EC" id="3.1.-.-" evidence="2"/>